<dbReference type="InterPro" id="IPR011645">
    <property type="entry name" value="HNOB_dom_associated"/>
</dbReference>
<keyword evidence="6" id="KW-1185">Reference proteome</keyword>
<reference evidence="5 6" key="1">
    <citation type="submission" date="2016-10" db="EMBL/GenBank/DDBJ databases">
        <authorList>
            <person name="de Groot N.N."/>
        </authorList>
    </citation>
    <scope>NUCLEOTIDE SEQUENCE [LARGE SCALE GENOMIC DNA]</scope>
    <source>
        <strain evidence="6">KMM 9023,NRIC 0796,JCM 17311,KCTC 23692</strain>
    </source>
</reference>
<keyword evidence="3" id="KW-0141">cGMP biosynthesis</keyword>
<dbReference type="OrthoDB" id="9812260at2"/>
<dbReference type="SMART" id="SM00267">
    <property type="entry name" value="GGDEF"/>
    <property type="match status" value="1"/>
</dbReference>
<dbReference type="Pfam" id="PF00990">
    <property type="entry name" value="GGDEF"/>
    <property type="match status" value="1"/>
</dbReference>
<dbReference type="InterPro" id="IPR043128">
    <property type="entry name" value="Rev_trsase/Diguanyl_cyclase"/>
</dbReference>
<dbReference type="NCBIfam" id="TIGR00254">
    <property type="entry name" value="GGDEF"/>
    <property type="match status" value="1"/>
</dbReference>
<evidence type="ECO:0000313" key="6">
    <source>
        <dbReference type="Proteomes" id="UP000199302"/>
    </source>
</evidence>
<dbReference type="PANTHER" id="PTHR46663:SF2">
    <property type="entry name" value="GGDEF DOMAIN-CONTAINING PROTEIN"/>
    <property type="match status" value="1"/>
</dbReference>
<evidence type="ECO:0000256" key="2">
    <source>
        <dbReference type="ARBA" id="ARBA00022741"/>
    </source>
</evidence>
<evidence type="ECO:0000313" key="5">
    <source>
        <dbReference type="EMBL" id="SFR11127.1"/>
    </source>
</evidence>
<gene>
    <name evidence="5" type="ORF">SAMN04515673_106162</name>
</gene>
<accession>A0A1I6E0H5</accession>
<evidence type="ECO:0000256" key="3">
    <source>
        <dbReference type="ARBA" id="ARBA00023293"/>
    </source>
</evidence>
<dbReference type="Pfam" id="PF07701">
    <property type="entry name" value="HNOBA"/>
    <property type="match status" value="1"/>
</dbReference>
<dbReference type="InterPro" id="IPR029787">
    <property type="entry name" value="Nucleotide_cyclase"/>
</dbReference>
<dbReference type="InterPro" id="IPR000160">
    <property type="entry name" value="GGDEF_dom"/>
</dbReference>
<dbReference type="EC" id="4.6.1.2" evidence="1"/>
<sequence length="320" mass="35539">MSDRFLIFDRLCPMHLITDRKGYVIHVGPTLRKLRPDLDWIGANSTEIFSVIRPRLRTTIEQLLAGNCVRMQFAFKGEPRTKFKAFAVPFEDGLIADLSFGIEAAAAVQQYGLNAGDFSYTDLTTELLYLQEAKTLMMEELFKSNRRLYGDKIAAEAEATTDALTGLKNRRAMNAELARMIEERTDFALIYLDLDHFKSVNDTLGHNVGDAALRHAAETLQQETRRKDIAARIGGDEFIVLMREPESAQAAESLAARIGEALTRPVTVEGQVLNLSTSIGVSLSANHARPSIKRMLEEADAALYRSKNAGRARVTLASST</sequence>
<dbReference type="GO" id="GO:0000166">
    <property type="term" value="F:nucleotide binding"/>
    <property type="evidence" value="ECO:0007669"/>
    <property type="project" value="UniProtKB-KW"/>
</dbReference>
<dbReference type="FunFam" id="3.30.70.270:FF:000001">
    <property type="entry name" value="Diguanylate cyclase domain protein"/>
    <property type="match status" value="1"/>
</dbReference>
<dbReference type="InterPro" id="IPR052163">
    <property type="entry name" value="DGC-Regulatory_Protein"/>
</dbReference>
<dbReference type="RefSeq" id="WP_092080456.1">
    <property type="nucleotide sequence ID" value="NZ_FOYI01000006.1"/>
</dbReference>
<dbReference type="STRING" id="871652.SAMN04515673_106162"/>
<dbReference type="SUPFAM" id="SSF55073">
    <property type="entry name" value="Nucleotide cyclase"/>
    <property type="match status" value="1"/>
</dbReference>
<evidence type="ECO:0000256" key="1">
    <source>
        <dbReference type="ARBA" id="ARBA00012202"/>
    </source>
</evidence>
<dbReference type="InterPro" id="IPR042463">
    <property type="entry name" value="HNOB_dom_associated_sf"/>
</dbReference>
<dbReference type="EMBL" id="FOYI01000006">
    <property type="protein sequence ID" value="SFR11127.1"/>
    <property type="molecule type" value="Genomic_DNA"/>
</dbReference>
<dbReference type="AlphaFoldDB" id="A0A1I6E0H5"/>
<dbReference type="PROSITE" id="PS50887">
    <property type="entry name" value="GGDEF"/>
    <property type="match status" value="1"/>
</dbReference>
<keyword evidence="2" id="KW-0547">Nucleotide-binding</keyword>
<name>A0A1I6E0H5_9RHOB</name>
<evidence type="ECO:0000259" key="4">
    <source>
        <dbReference type="PROSITE" id="PS50887"/>
    </source>
</evidence>
<dbReference type="Proteomes" id="UP000199302">
    <property type="component" value="Unassembled WGS sequence"/>
</dbReference>
<dbReference type="PANTHER" id="PTHR46663">
    <property type="entry name" value="DIGUANYLATE CYCLASE DGCT-RELATED"/>
    <property type="match status" value="1"/>
</dbReference>
<proteinExistence type="predicted"/>
<dbReference type="GO" id="GO:0004383">
    <property type="term" value="F:guanylate cyclase activity"/>
    <property type="evidence" value="ECO:0007669"/>
    <property type="project" value="UniProtKB-EC"/>
</dbReference>
<dbReference type="Gene3D" id="3.30.450.260">
    <property type="entry name" value="Haem NO binding associated domain"/>
    <property type="match status" value="1"/>
</dbReference>
<dbReference type="Gene3D" id="3.30.70.270">
    <property type="match status" value="1"/>
</dbReference>
<dbReference type="CDD" id="cd01949">
    <property type="entry name" value="GGDEF"/>
    <property type="match status" value="1"/>
</dbReference>
<feature type="domain" description="GGDEF" evidence="4">
    <location>
        <begin position="185"/>
        <end position="319"/>
    </location>
</feature>
<organism evidence="5 6">
    <name type="scientific">Poseidonocella sedimentorum</name>
    <dbReference type="NCBI Taxonomy" id="871652"/>
    <lineage>
        <taxon>Bacteria</taxon>
        <taxon>Pseudomonadati</taxon>
        <taxon>Pseudomonadota</taxon>
        <taxon>Alphaproteobacteria</taxon>
        <taxon>Rhodobacterales</taxon>
        <taxon>Roseobacteraceae</taxon>
        <taxon>Poseidonocella</taxon>
    </lineage>
</organism>
<protein>
    <recommendedName>
        <fullName evidence="1">guanylate cyclase</fullName>
        <ecNumber evidence="1">4.6.1.2</ecNumber>
    </recommendedName>
</protein>